<sequence length="337" mass="36077">MRHDQAVADEGGLCQPGGVEGDMPEGLHQFSVAPGGNGEDELEPAPALIGQGCQLANIVEAQQPAIGDQDDALDREALQHGLQHSLQRLRFGHVAGMDGVHERQALGGLHHAEDELAGDTTGFLVHAERADILADLTFAVDAHGGQIVEDHREVMVNQRADLRGQFHLDPLGMVHQRIHGAQEVLMRDGLGHGGHRDGLEPAQAAQLACGIAQSVEHHRPDEGLDIELALARPQGAPERAIETEVFPQFMENKDVTEALRRVVGDRQSRRLIAACHLAEAADQGVKMTVFHAVDATKIGDDAAARLAGLVAEGLDNLQISPPATLCDPNEHPYKMAS</sequence>
<gene>
    <name evidence="2" type="ORF">GALL_493100</name>
</gene>
<organism evidence="2">
    <name type="scientific">mine drainage metagenome</name>
    <dbReference type="NCBI Taxonomy" id="410659"/>
    <lineage>
        <taxon>unclassified sequences</taxon>
        <taxon>metagenomes</taxon>
        <taxon>ecological metagenomes</taxon>
    </lineage>
</organism>
<proteinExistence type="predicted"/>
<accession>A0A1J5PCY7</accession>
<dbReference type="AlphaFoldDB" id="A0A1J5PCY7"/>
<name>A0A1J5PCY7_9ZZZZ</name>
<feature type="region of interest" description="Disordered" evidence="1">
    <location>
        <begin position="1"/>
        <end position="43"/>
    </location>
</feature>
<evidence type="ECO:0000256" key="1">
    <source>
        <dbReference type="SAM" id="MobiDB-lite"/>
    </source>
</evidence>
<reference evidence="2" key="1">
    <citation type="submission" date="2016-10" db="EMBL/GenBank/DDBJ databases">
        <title>Sequence of Gallionella enrichment culture.</title>
        <authorList>
            <person name="Poehlein A."/>
            <person name="Muehling M."/>
            <person name="Daniel R."/>
        </authorList>
    </citation>
    <scope>NUCLEOTIDE SEQUENCE</scope>
</reference>
<evidence type="ECO:0000313" key="2">
    <source>
        <dbReference type="EMBL" id="OIQ69090.1"/>
    </source>
</evidence>
<comment type="caution">
    <text evidence="2">The sequence shown here is derived from an EMBL/GenBank/DDBJ whole genome shotgun (WGS) entry which is preliminary data.</text>
</comment>
<protein>
    <submittedName>
        <fullName evidence="2">Uncharacterized protein</fullName>
    </submittedName>
</protein>
<dbReference type="EMBL" id="MLJW01004924">
    <property type="protein sequence ID" value="OIQ69090.1"/>
    <property type="molecule type" value="Genomic_DNA"/>
</dbReference>